<dbReference type="InterPro" id="IPR039467">
    <property type="entry name" value="TFIIIB_B''_Myb"/>
</dbReference>
<feature type="compositionally biased region" description="Basic residues" evidence="3">
    <location>
        <begin position="509"/>
        <end position="521"/>
    </location>
</feature>
<feature type="compositionally biased region" description="Acidic residues" evidence="3">
    <location>
        <begin position="698"/>
        <end position="730"/>
    </location>
</feature>
<dbReference type="PROSITE" id="PS51294">
    <property type="entry name" value="HTH_MYB"/>
    <property type="match status" value="1"/>
</dbReference>
<keyword evidence="7" id="KW-1185">Reference proteome</keyword>
<evidence type="ECO:0000313" key="6">
    <source>
        <dbReference type="EMBL" id="RAL40045.1"/>
    </source>
</evidence>
<feature type="region of interest" description="Disordered" evidence="3">
    <location>
        <begin position="160"/>
        <end position="180"/>
    </location>
</feature>
<feature type="compositionally biased region" description="Polar residues" evidence="3">
    <location>
        <begin position="160"/>
        <end position="175"/>
    </location>
</feature>
<name>A0A328D2T5_9ASTE</name>
<feature type="compositionally biased region" description="Polar residues" evidence="3">
    <location>
        <begin position="80"/>
        <end position="89"/>
    </location>
</feature>
<evidence type="ECO:0000256" key="3">
    <source>
        <dbReference type="SAM" id="MobiDB-lite"/>
    </source>
</evidence>
<proteinExistence type="predicted"/>
<evidence type="ECO:0000259" key="4">
    <source>
        <dbReference type="PROSITE" id="PS50090"/>
    </source>
</evidence>
<sequence>MSIFPFGPPFLVQNIYSSSSHMSKRPWTSFHHLFNNRKVSMDYLDDLFDEGAPKPARRIGRFKPKARAPPVKTGPVSARSPPSSQTIQLDNDAGKYGSTGVPKDGQPSAKDVAKCVGPVESSTKHMEGTMILLEKNICSEKSVGEIANILPGLESVGFSTDSANAPDSSIPSSEALNIPDVDNSEHSAAQDTFISCGEPAVATCEGLSQIDCIDRGTEQKMETYPCLETSDELEQTTLSDKRTGKFRPKPKLQVVAKDCNIGVPNSNAKDSEFTDYVGKERLPTCDNDNNDVNDVSPSGFGDAAPMQYAAEIPANEEMPNADFPSGSPSINEDEPIDEEFQVEDESRKKRAQKQSKKQVESADFPSGSPKINEDEHVDEEFQVENKSQKKKARKQSKKQVENADFPSGSPRINEDDHVDEEFQVENESRKKRARKQSKKQVENADFPSGSPRIDEDEHIDEEIQVENESQKKRARKQSKKKTDNEEDQENPSVKRKKTKDKTEKVTKEKPKKFAHTTRQKRRTLDKVLLETPEDEIDFRRVPIKDLILLAEHKERLAKNTPATASQIPQVNPRVEEEDTFSFREDDDAEAFGEQATEVEDSTIYFNNQTYMERTPRVRWSKEDTELFYEAIRQVGSNFSMIQQLFPGRTRTQIRLKYKKEEQQHPSRILDALTTRANDHSHLEQIIKRLKEMAAEENQNGEDFDASVDLAGEEEGEKEEPEVENNEENEVPDTVPDVVTEDQTCVDDEEEVEEEDTEEEYTCFY</sequence>
<dbReference type="GO" id="GO:0000126">
    <property type="term" value="C:transcription factor TFIIIB complex"/>
    <property type="evidence" value="ECO:0007669"/>
    <property type="project" value="TreeGrafter"/>
</dbReference>
<dbReference type="Gene3D" id="1.10.10.60">
    <property type="entry name" value="Homeodomain-like"/>
    <property type="match status" value="1"/>
</dbReference>
<comment type="subcellular location">
    <subcellularLocation>
        <location evidence="1">Nucleus</location>
    </subcellularLocation>
</comment>
<dbReference type="Proteomes" id="UP000249390">
    <property type="component" value="Unassembled WGS sequence"/>
</dbReference>
<dbReference type="GO" id="GO:0000976">
    <property type="term" value="F:transcription cis-regulatory region binding"/>
    <property type="evidence" value="ECO:0007669"/>
    <property type="project" value="UniProtKB-ARBA"/>
</dbReference>
<dbReference type="GO" id="GO:0005634">
    <property type="term" value="C:nucleus"/>
    <property type="evidence" value="ECO:0007669"/>
    <property type="project" value="UniProtKB-SubCell"/>
</dbReference>
<dbReference type="InterPro" id="IPR017930">
    <property type="entry name" value="Myb_dom"/>
</dbReference>
<feature type="compositionally biased region" description="Basic residues" evidence="3">
    <location>
        <begin position="429"/>
        <end position="438"/>
    </location>
</feature>
<gene>
    <name evidence="6" type="ORF">DM860_008185</name>
</gene>
<dbReference type="SUPFAM" id="SSF46689">
    <property type="entry name" value="Homeodomain-like"/>
    <property type="match status" value="1"/>
</dbReference>
<dbReference type="PANTHER" id="PTHR22929">
    <property type="entry name" value="RNA POLYMERASE III TRANSCRIPTION INITIATION FACTOR B"/>
    <property type="match status" value="1"/>
</dbReference>
<evidence type="ECO:0000256" key="2">
    <source>
        <dbReference type="ARBA" id="ARBA00023242"/>
    </source>
</evidence>
<dbReference type="GO" id="GO:0001156">
    <property type="term" value="F:TFIIIC-class transcription factor complex binding"/>
    <property type="evidence" value="ECO:0007669"/>
    <property type="project" value="TreeGrafter"/>
</dbReference>
<feature type="domain" description="Myb-like" evidence="4">
    <location>
        <begin position="611"/>
        <end position="661"/>
    </location>
</feature>
<feature type="compositionally biased region" description="Acidic residues" evidence="3">
    <location>
        <begin position="331"/>
        <end position="343"/>
    </location>
</feature>
<dbReference type="Pfam" id="PF15963">
    <property type="entry name" value="Myb_DNA-bind_7"/>
    <property type="match status" value="1"/>
</dbReference>
<feature type="compositionally biased region" description="Low complexity" evidence="3">
    <location>
        <begin position="731"/>
        <end position="742"/>
    </location>
</feature>
<dbReference type="SMART" id="SM00717">
    <property type="entry name" value="SANT"/>
    <property type="match status" value="1"/>
</dbReference>
<dbReference type="AlphaFoldDB" id="A0A328D2T5"/>
<feature type="domain" description="HTH myb-type" evidence="5">
    <location>
        <begin position="611"/>
        <end position="667"/>
    </location>
</feature>
<evidence type="ECO:0000313" key="7">
    <source>
        <dbReference type="Proteomes" id="UP000249390"/>
    </source>
</evidence>
<feature type="compositionally biased region" description="Acidic residues" evidence="3">
    <location>
        <begin position="743"/>
        <end position="764"/>
    </location>
</feature>
<dbReference type="PANTHER" id="PTHR22929:SF0">
    <property type="entry name" value="TRANSCRIPTION FACTOR TFIIIB COMPONENT B'' HOMOLOG"/>
    <property type="match status" value="1"/>
</dbReference>
<dbReference type="InterPro" id="IPR001005">
    <property type="entry name" value="SANT/Myb"/>
</dbReference>
<dbReference type="EMBL" id="NQVE01000195">
    <property type="protein sequence ID" value="RAL40045.1"/>
    <property type="molecule type" value="Genomic_DNA"/>
</dbReference>
<dbReference type="CDD" id="cd00167">
    <property type="entry name" value="SANT"/>
    <property type="match status" value="1"/>
</dbReference>
<feature type="region of interest" description="Disordered" evidence="3">
    <location>
        <begin position="54"/>
        <end position="111"/>
    </location>
</feature>
<evidence type="ECO:0000256" key="1">
    <source>
        <dbReference type="ARBA" id="ARBA00004123"/>
    </source>
</evidence>
<dbReference type="InterPro" id="IPR009057">
    <property type="entry name" value="Homeodomain-like_sf"/>
</dbReference>
<evidence type="ECO:0000259" key="5">
    <source>
        <dbReference type="PROSITE" id="PS51294"/>
    </source>
</evidence>
<dbReference type="GO" id="GO:0070898">
    <property type="term" value="P:RNA polymerase III preinitiation complex assembly"/>
    <property type="evidence" value="ECO:0007669"/>
    <property type="project" value="TreeGrafter"/>
</dbReference>
<dbReference type="PROSITE" id="PS50090">
    <property type="entry name" value="MYB_LIKE"/>
    <property type="match status" value="1"/>
</dbReference>
<dbReference type="GO" id="GO:0010597">
    <property type="term" value="P:green leaf volatile biosynthetic process"/>
    <property type="evidence" value="ECO:0007669"/>
    <property type="project" value="UniProtKB-ARBA"/>
</dbReference>
<protein>
    <submittedName>
        <fullName evidence="6">Uncharacterized protein</fullName>
    </submittedName>
</protein>
<comment type="caution">
    <text evidence="6">The sequence shown here is derived from an EMBL/GenBank/DDBJ whole genome shotgun (WGS) entry which is preliminary data.</text>
</comment>
<reference evidence="6 7" key="1">
    <citation type="submission" date="2018-06" db="EMBL/GenBank/DDBJ databases">
        <title>The Genome of Cuscuta australis (Dodder) Provides Insight into the Evolution of Plant Parasitism.</title>
        <authorList>
            <person name="Liu H."/>
        </authorList>
    </citation>
    <scope>NUCLEOTIDE SEQUENCE [LARGE SCALE GENOMIC DNA]</scope>
    <source>
        <strain evidence="7">cv. Yunnan</strain>
        <tissue evidence="6">Vines</tissue>
    </source>
</reference>
<keyword evidence="2" id="KW-0539">Nucleus</keyword>
<organism evidence="6 7">
    <name type="scientific">Cuscuta australis</name>
    <dbReference type="NCBI Taxonomy" id="267555"/>
    <lineage>
        <taxon>Eukaryota</taxon>
        <taxon>Viridiplantae</taxon>
        <taxon>Streptophyta</taxon>
        <taxon>Embryophyta</taxon>
        <taxon>Tracheophyta</taxon>
        <taxon>Spermatophyta</taxon>
        <taxon>Magnoliopsida</taxon>
        <taxon>eudicotyledons</taxon>
        <taxon>Gunneridae</taxon>
        <taxon>Pentapetalae</taxon>
        <taxon>asterids</taxon>
        <taxon>lamiids</taxon>
        <taxon>Solanales</taxon>
        <taxon>Convolvulaceae</taxon>
        <taxon>Cuscuteae</taxon>
        <taxon>Cuscuta</taxon>
        <taxon>Cuscuta subgen. Grammica</taxon>
        <taxon>Cuscuta sect. Cleistogrammica</taxon>
    </lineage>
</organism>
<feature type="compositionally biased region" description="Basic residues" evidence="3">
    <location>
        <begin position="55"/>
        <end position="66"/>
    </location>
</feature>
<feature type="region of interest" description="Disordered" evidence="3">
    <location>
        <begin position="280"/>
        <end position="521"/>
    </location>
</feature>
<feature type="compositionally biased region" description="Acidic residues" evidence="3">
    <location>
        <begin position="454"/>
        <end position="465"/>
    </location>
</feature>
<feature type="region of interest" description="Disordered" evidence="3">
    <location>
        <begin position="696"/>
        <end position="764"/>
    </location>
</feature>
<feature type="compositionally biased region" description="Basic residues" evidence="3">
    <location>
        <begin position="388"/>
        <end position="397"/>
    </location>
</feature>
<accession>A0A328D2T5</accession>
<feature type="compositionally biased region" description="Low complexity" evidence="3">
    <location>
        <begin position="286"/>
        <end position="295"/>
    </location>
</feature>